<reference evidence="1" key="2">
    <citation type="submission" date="2025-08" db="UniProtKB">
        <authorList>
            <consortium name="Ensembl"/>
        </authorList>
    </citation>
    <scope>IDENTIFICATION</scope>
</reference>
<dbReference type="AlphaFoldDB" id="H2YVC9"/>
<organism evidence="1 2">
    <name type="scientific">Ciona savignyi</name>
    <name type="common">Pacific transparent sea squirt</name>
    <dbReference type="NCBI Taxonomy" id="51511"/>
    <lineage>
        <taxon>Eukaryota</taxon>
        <taxon>Metazoa</taxon>
        <taxon>Chordata</taxon>
        <taxon>Tunicata</taxon>
        <taxon>Ascidiacea</taxon>
        <taxon>Phlebobranchia</taxon>
        <taxon>Cionidae</taxon>
        <taxon>Ciona</taxon>
    </lineage>
</organism>
<dbReference type="Proteomes" id="UP000007875">
    <property type="component" value="Unassembled WGS sequence"/>
</dbReference>
<reference evidence="2" key="1">
    <citation type="submission" date="2003-08" db="EMBL/GenBank/DDBJ databases">
        <authorList>
            <person name="Birren B."/>
            <person name="Nusbaum C."/>
            <person name="Abebe A."/>
            <person name="Abouelleil A."/>
            <person name="Adekoya E."/>
            <person name="Ait-zahra M."/>
            <person name="Allen N."/>
            <person name="Allen T."/>
            <person name="An P."/>
            <person name="Anderson M."/>
            <person name="Anderson S."/>
            <person name="Arachchi H."/>
            <person name="Armbruster J."/>
            <person name="Bachantsang P."/>
            <person name="Baldwin J."/>
            <person name="Barry A."/>
            <person name="Bayul T."/>
            <person name="Blitshsteyn B."/>
            <person name="Bloom T."/>
            <person name="Blye J."/>
            <person name="Boguslavskiy L."/>
            <person name="Borowsky M."/>
            <person name="Boukhgalter B."/>
            <person name="Brunache A."/>
            <person name="Butler J."/>
            <person name="Calixte N."/>
            <person name="Calvo S."/>
            <person name="Camarata J."/>
            <person name="Campo K."/>
            <person name="Chang J."/>
            <person name="Cheshatsang Y."/>
            <person name="Citroen M."/>
            <person name="Collymore A."/>
            <person name="Considine T."/>
            <person name="Cook A."/>
            <person name="Cooke P."/>
            <person name="Corum B."/>
            <person name="Cuomo C."/>
            <person name="David R."/>
            <person name="Dawoe T."/>
            <person name="Degray S."/>
            <person name="Dodge S."/>
            <person name="Dooley K."/>
            <person name="Dorje P."/>
            <person name="Dorjee K."/>
            <person name="Dorris L."/>
            <person name="Duffey N."/>
            <person name="Dupes A."/>
            <person name="Elkins T."/>
            <person name="Engels R."/>
            <person name="Erickson J."/>
            <person name="Farina A."/>
            <person name="Faro S."/>
            <person name="Ferreira P."/>
            <person name="Fischer H."/>
            <person name="Fitzgerald M."/>
            <person name="Foley K."/>
            <person name="Gage D."/>
            <person name="Galagan J."/>
            <person name="Gearin G."/>
            <person name="Gnerre S."/>
            <person name="Gnirke A."/>
            <person name="Goyette A."/>
            <person name="Graham J."/>
            <person name="Grandbois E."/>
            <person name="Gyaltsen K."/>
            <person name="Hafez N."/>
            <person name="Hagopian D."/>
            <person name="Hagos B."/>
            <person name="Hall J."/>
            <person name="Hatcher B."/>
            <person name="Heller A."/>
            <person name="Higgins H."/>
            <person name="Honan T."/>
            <person name="Horn A."/>
            <person name="Houde N."/>
            <person name="Hughes L."/>
            <person name="Hulme W."/>
            <person name="Husby E."/>
            <person name="Iliev I."/>
            <person name="Jaffe D."/>
            <person name="Jones C."/>
            <person name="Kamal M."/>
            <person name="Kamat A."/>
            <person name="Kamvysselis M."/>
            <person name="Karlsson E."/>
            <person name="Kells C."/>
            <person name="Kieu A."/>
            <person name="Kisner P."/>
            <person name="Kodira C."/>
            <person name="Kulbokas E."/>
            <person name="Labutti K."/>
            <person name="Lama D."/>
            <person name="Landers T."/>
            <person name="Leger J."/>
            <person name="Levine S."/>
            <person name="Lewis D."/>
            <person name="Lewis T."/>
            <person name="Lindblad-toh K."/>
            <person name="Liu X."/>
            <person name="Lokyitsang T."/>
            <person name="Lokyitsang Y."/>
            <person name="Lucien O."/>
            <person name="Lui A."/>
            <person name="Ma L.J."/>
            <person name="Mabbitt R."/>
            <person name="Macdonald J."/>
            <person name="Maclean C."/>
            <person name="Major J."/>
            <person name="Manning J."/>
            <person name="Marabella R."/>
            <person name="Maru K."/>
            <person name="Matthews C."/>
            <person name="Mauceli E."/>
            <person name="Mccarthy M."/>
            <person name="Mcdonough S."/>
            <person name="Mcghee T."/>
            <person name="Meldrim J."/>
            <person name="Meneus L."/>
            <person name="Mesirov J."/>
            <person name="Mihalev A."/>
            <person name="Mihova T."/>
            <person name="Mikkelsen T."/>
            <person name="Mlenga V."/>
            <person name="Moru K."/>
            <person name="Mozes J."/>
            <person name="Mulrain L."/>
            <person name="Munson G."/>
            <person name="Naylor J."/>
            <person name="Newes C."/>
            <person name="Nguyen C."/>
            <person name="Nguyen N."/>
            <person name="Nguyen T."/>
            <person name="Nicol R."/>
            <person name="Nielsen C."/>
            <person name="Nizzari M."/>
            <person name="Norbu C."/>
            <person name="Norbu N."/>
            <person name="O'donnell P."/>
            <person name="Okoawo O."/>
            <person name="O'leary S."/>
            <person name="Omotosho B."/>
            <person name="O'neill K."/>
            <person name="Osman S."/>
            <person name="Parker S."/>
            <person name="Perrin D."/>
            <person name="Phunkhang P."/>
            <person name="Piqani B."/>
            <person name="Purcell S."/>
            <person name="Rachupka T."/>
            <person name="Ramasamy U."/>
            <person name="Rameau R."/>
            <person name="Ray V."/>
            <person name="Raymond C."/>
            <person name="Retta R."/>
            <person name="Richardson S."/>
            <person name="Rise C."/>
            <person name="Rodriguez J."/>
            <person name="Rogers J."/>
            <person name="Rogov P."/>
            <person name="Rutman M."/>
            <person name="Schupbach R."/>
            <person name="Seaman C."/>
            <person name="Settipalli S."/>
            <person name="Sharpe T."/>
            <person name="Sheridan J."/>
            <person name="Sherpa N."/>
            <person name="Shi J."/>
            <person name="Smirnov S."/>
            <person name="Smith C."/>
            <person name="Sougnez C."/>
            <person name="Spencer B."/>
            <person name="Stalker J."/>
            <person name="Stange-thomann N."/>
            <person name="Stavropoulos S."/>
            <person name="Stetson K."/>
            <person name="Stone C."/>
            <person name="Stone S."/>
            <person name="Stubbs M."/>
            <person name="Talamas J."/>
            <person name="Tchuinga P."/>
            <person name="Tenzing P."/>
            <person name="Tesfaye S."/>
            <person name="Theodore J."/>
            <person name="Thoulutsang Y."/>
            <person name="Topham K."/>
            <person name="Towey S."/>
            <person name="Tsamla T."/>
            <person name="Tsomo N."/>
            <person name="Vallee D."/>
            <person name="Vassiliev H."/>
            <person name="Venkataraman V."/>
            <person name="Vinson J."/>
            <person name="Vo A."/>
            <person name="Wade C."/>
            <person name="Wang S."/>
            <person name="Wangchuk T."/>
            <person name="Wangdi T."/>
            <person name="Whittaker C."/>
            <person name="Wilkinson J."/>
            <person name="Wu Y."/>
            <person name="Wyman D."/>
            <person name="Yadav S."/>
            <person name="Yang S."/>
            <person name="Yang X."/>
            <person name="Yeager S."/>
            <person name="Yee E."/>
            <person name="Young G."/>
            <person name="Zainoun J."/>
            <person name="Zembeck L."/>
            <person name="Zimmer A."/>
            <person name="Zody M."/>
            <person name="Lander E."/>
        </authorList>
    </citation>
    <scope>NUCLEOTIDE SEQUENCE [LARGE SCALE GENOMIC DNA]</scope>
</reference>
<dbReference type="HOGENOM" id="CLU_1053604_0_0_1"/>
<reference evidence="1" key="3">
    <citation type="submission" date="2025-09" db="UniProtKB">
        <authorList>
            <consortium name="Ensembl"/>
        </authorList>
    </citation>
    <scope>IDENTIFICATION</scope>
</reference>
<sequence>MGNWQFFCLRVFYICEKRTSVNMRLGFEDFSPSPLTLPPSKTQFQRMPNVMSRVNRWVQGQRRKDIVGVQALEIPFKPKLLVATKGTIKSQVMCYEPSRISVYWHTVRVLRVWYLTSTTDKKRAGTDQTVIPQHIKPEMAVRTFVPCQLTEAGCCGVQKPIHATTRDTVLRISEWLQKTGVDLVYIETDNVEKWSSSSENTSTDLGERTYNKEDYKPTVTKSSLEYRLTVFRVYYRPNELTKDDEPDLPVPVKPVCCFVGCAIL</sequence>
<evidence type="ECO:0000313" key="1">
    <source>
        <dbReference type="Ensembl" id="ENSCSAVP00000009289.1"/>
    </source>
</evidence>
<keyword evidence="2" id="KW-1185">Reference proteome</keyword>
<dbReference type="InParanoid" id="H2YVC9"/>
<proteinExistence type="predicted"/>
<evidence type="ECO:0000313" key="2">
    <source>
        <dbReference type="Proteomes" id="UP000007875"/>
    </source>
</evidence>
<dbReference type="STRING" id="51511.ENSCSAVP00000009289"/>
<accession>H2YVC9</accession>
<name>H2YVC9_CIOSA</name>
<dbReference type="Ensembl" id="ENSCSAVT00000009406.1">
    <property type="protein sequence ID" value="ENSCSAVP00000009289.1"/>
    <property type="gene ID" value="ENSCSAVG00000005478.1"/>
</dbReference>
<protein>
    <submittedName>
        <fullName evidence="1">Uncharacterized protein</fullName>
    </submittedName>
</protein>